<dbReference type="InterPro" id="IPR013783">
    <property type="entry name" value="Ig-like_fold"/>
</dbReference>
<dbReference type="InterPro" id="IPR041498">
    <property type="entry name" value="Big_6"/>
</dbReference>
<dbReference type="RefSeq" id="WP_051697394.1">
    <property type="nucleotide sequence ID" value="NZ_AUNB01000084.1"/>
</dbReference>
<dbReference type="AlphaFoldDB" id="A0A074J8S5"/>
<accession>A0A074J8S5</accession>
<feature type="domain" description="Bacterial Ig" evidence="2">
    <location>
        <begin position="307"/>
        <end position="379"/>
    </location>
</feature>
<evidence type="ECO:0000259" key="2">
    <source>
        <dbReference type="Pfam" id="PF17936"/>
    </source>
</evidence>
<feature type="compositionally biased region" description="Polar residues" evidence="1">
    <location>
        <begin position="200"/>
        <end position="209"/>
    </location>
</feature>
<evidence type="ECO:0000259" key="3">
    <source>
        <dbReference type="Pfam" id="PF22783"/>
    </source>
</evidence>
<dbReference type="Gene3D" id="2.60.40.10">
    <property type="entry name" value="Immunoglobulins"/>
    <property type="match status" value="7"/>
</dbReference>
<dbReference type="Pfam" id="PF17936">
    <property type="entry name" value="Big_6"/>
    <property type="match status" value="1"/>
</dbReference>
<dbReference type="Pfam" id="PF22783">
    <property type="entry name" value="BapA_N"/>
    <property type="match status" value="1"/>
</dbReference>
<dbReference type="eggNOG" id="COG2911">
    <property type="taxonomic scope" value="Bacteria"/>
</dbReference>
<organism evidence="4 5">
    <name type="scientific">Thioclava indica</name>
    <dbReference type="NCBI Taxonomy" id="1353528"/>
    <lineage>
        <taxon>Bacteria</taxon>
        <taxon>Pseudomonadati</taxon>
        <taxon>Pseudomonadota</taxon>
        <taxon>Alphaproteobacteria</taxon>
        <taxon>Rhodobacterales</taxon>
        <taxon>Paracoccaceae</taxon>
        <taxon>Thioclava</taxon>
    </lineage>
</organism>
<feature type="domain" description="Biofilm-associated protein BapA-like prefix-like" evidence="3">
    <location>
        <begin position="38"/>
        <end position="105"/>
    </location>
</feature>
<dbReference type="EMBL" id="AUNB01000084">
    <property type="protein sequence ID" value="KEO52265.1"/>
    <property type="molecule type" value="Genomic_DNA"/>
</dbReference>
<dbReference type="InterPro" id="IPR048051">
    <property type="entry name" value="BapA-like_prefix-like"/>
</dbReference>
<dbReference type="NCBIfam" id="NF033510">
    <property type="entry name" value="Ca_tandemer"/>
    <property type="match status" value="7"/>
</dbReference>
<keyword evidence="5" id="KW-1185">Reference proteome</keyword>
<dbReference type="Proteomes" id="UP000027471">
    <property type="component" value="Unassembled WGS sequence"/>
</dbReference>
<protein>
    <submittedName>
        <fullName evidence="4">Uncharacterized protein</fullName>
    </submittedName>
</protein>
<evidence type="ECO:0000313" key="4">
    <source>
        <dbReference type="EMBL" id="KEO52265.1"/>
    </source>
</evidence>
<proteinExistence type="predicted"/>
<sequence>MVKSVDFAVRDNAGGVVYGSVAGDGGGAFVQMGASEDISLNLRRASILKYTRDGGDLLVDLADGRVITLAGFFAPGEGQENQLMISADGELAQVSLEDMGDGVMFASYGEPEVSGDKWSPNDRLAFLDGDELLAPVVEDETTGMAAFAPALLGGLGGAGAAGVAAAGVAGAAVIGGGGGGGGNGGSSGPIIPTVNDPNDDSTLTTNTENPEAVVSGTGEPGSTVDVTIGDQTEQTEIDEDGNWEVEFKDDTLPDDGDYSSEVIVTAPDGTEYDLDGPDFLIDMTPPAVEITEGAQSTGDVENLEEYADGISITGQGEAGASISVEVDGQTQETIVGEDGSWTVTFPQDQLPGGTYTTEMTVVATDIHGNTTTITDNLVVDTAITLTQTMTPGGADGVVNAAELAAGVSIGGAVDAGSTVVVTLADGTTVPGTVSNGNWSATIPASHLTGEGTASYTVSATDPNGNTTNLPGTVTYDTELNDLTFSTNTPNSQIADNVVNGTEGTSGVAVTGTVEPGAQSVTLTLANGTNIPTTIAADGSWSASIPANYVTGEGTLNYTVNAVDGAGNTLSTPMSGSVQYDTLVNQFTLNGATGGSDGVVNASEANSVTVSGTVEAGSSVVLTLADGSTVNAQVTGTSWSATFPSAQFDGEGVLNYTAVATDAYGNSSNALAGTVTYDTELNDLTVSTATPNSQIADGVVNASEGAGGVMMTGTVEAGAQSVTLTLADGSTVQGAINGTSWSATIPASMIASSEGTLNYTLNAVDGHGNTLSTPISGAIAYDTVVTNFSETGQVAGDDVVNATEAAAGYTISGTVEAGSQVVVHMNGQDYPASVQGGDWSVTLGASDLGATSGTMTYTVSATDMHGNTAILNDGDGNDLSFTFDLEAPDAPGIIGFTRDEGSLLGLRTEHAENELAFSAVNSQGTVSEVTLDGDPAVRTNYTSYDFDSPVPNGSYLVVSDTDAAGNESSTLLVVDNSSAVTVDLSRGGLSDFDFSSIDLTFAPDANLTITDSQIQALTGPDHTITIEGDANDHVTAIGAQDTGTDVTVDGQTHSVYSLGDSTLIVDDEISNLTI</sequence>
<gene>
    <name evidence="4" type="ORF">DT23_08240</name>
</gene>
<dbReference type="STRING" id="1353528.DT23_08240"/>
<evidence type="ECO:0000256" key="1">
    <source>
        <dbReference type="SAM" id="MobiDB-lite"/>
    </source>
</evidence>
<dbReference type="OrthoDB" id="7858035at2"/>
<feature type="region of interest" description="Disordered" evidence="1">
    <location>
        <begin position="184"/>
        <end position="224"/>
    </location>
</feature>
<evidence type="ECO:0000313" key="5">
    <source>
        <dbReference type="Proteomes" id="UP000027471"/>
    </source>
</evidence>
<name>A0A074J8S5_9RHOB</name>
<comment type="caution">
    <text evidence="4">The sequence shown here is derived from an EMBL/GenBank/DDBJ whole genome shotgun (WGS) entry which is preliminary data.</text>
</comment>
<reference evidence="4 5" key="1">
    <citation type="journal article" date="2015" name="Antonie Van Leeuwenhoek">
        <title>Thioclava indica sp. nov., isolated from surface seawater of the Indian Ocean.</title>
        <authorList>
            <person name="Liu Y."/>
            <person name="Lai Q."/>
            <person name="Du J."/>
            <person name="Xu H."/>
            <person name="Jiang L."/>
            <person name="Shao Z."/>
        </authorList>
    </citation>
    <scope>NUCLEOTIDE SEQUENCE [LARGE SCALE GENOMIC DNA]</scope>
    <source>
        <strain evidence="4 5">DT23-4</strain>
    </source>
</reference>